<protein>
    <submittedName>
        <fullName evidence="2 4">Uncharacterized protein</fullName>
    </submittedName>
</protein>
<evidence type="ECO:0000313" key="2">
    <source>
        <dbReference type="EMBL" id="VDP91506.1"/>
    </source>
</evidence>
<evidence type="ECO:0000313" key="3">
    <source>
        <dbReference type="Proteomes" id="UP000272942"/>
    </source>
</evidence>
<organism evidence="4">
    <name type="scientific">Echinostoma caproni</name>
    <dbReference type="NCBI Taxonomy" id="27848"/>
    <lineage>
        <taxon>Eukaryota</taxon>
        <taxon>Metazoa</taxon>
        <taxon>Spiralia</taxon>
        <taxon>Lophotrochozoa</taxon>
        <taxon>Platyhelminthes</taxon>
        <taxon>Trematoda</taxon>
        <taxon>Digenea</taxon>
        <taxon>Plagiorchiida</taxon>
        <taxon>Echinostomata</taxon>
        <taxon>Echinostomatoidea</taxon>
        <taxon>Echinostomatidae</taxon>
        <taxon>Echinostoma</taxon>
    </lineage>
</organism>
<feature type="compositionally biased region" description="Polar residues" evidence="1">
    <location>
        <begin position="86"/>
        <end position="109"/>
    </location>
</feature>
<feature type="compositionally biased region" description="Low complexity" evidence="1">
    <location>
        <begin position="412"/>
        <end position="436"/>
    </location>
</feature>
<sequence>MLKDIREDCRYLKNRVSNLESINAKLFHMVQNQHHPRCGHHSCQELFQHASSQSEYCSLNQNDEPRPMFPSMPSAHSYLALNRSNNSLRGHSSVDSSRQAGTNKPQTTADPAFIDFFSSRDHPNESKALDNATDLAVTALAPRKESPGSSPHAQEDSRTDFQSPIHARLLSGCFHSVLEGVLLRASSTPHFSLTDPEFPCLTDPCCETSADDHSIPKVVKLNSCGKSNMNEWQSPKDCVRVAKRRTSFPLPATRSTTLNNGISTTSNDTKDILNRMHGTISPLCRRSLSGVDDAVRSVLLPHAWLHMSILPETAVRRNPIGTRSHIILGARSLPLCINQPVDKSPMNDRSGNQLAGFGNSNSQQTRHNAAVLATIGSPLSSRQTRAFHTQLNPIQEVETKGESYYDLKSDSPKYTSSTTSSSTSSSGVLGATSSESRIPTCPRKLSAARKEASSLQRMRRTLCNPSEGSVGSDLKLVGIAQDHADHVHYPYVDTKLTPTESSGSMFKVSKNEKFALINDRLALNTDGRNRKQFFCLNNIH</sequence>
<keyword evidence="3" id="KW-1185">Reference proteome</keyword>
<dbReference type="AlphaFoldDB" id="A0A183B4U9"/>
<dbReference type="OrthoDB" id="6284195at2759"/>
<proteinExistence type="predicted"/>
<reference evidence="2 3" key="2">
    <citation type="submission" date="2018-11" db="EMBL/GenBank/DDBJ databases">
        <authorList>
            <consortium name="Pathogen Informatics"/>
        </authorList>
    </citation>
    <scope>NUCLEOTIDE SEQUENCE [LARGE SCALE GENOMIC DNA]</scope>
    <source>
        <strain evidence="2 3">Egypt</strain>
    </source>
</reference>
<feature type="compositionally biased region" description="Basic and acidic residues" evidence="1">
    <location>
        <begin position="402"/>
        <end position="411"/>
    </location>
</feature>
<evidence type="ECO:0000313" key="4">
    <source>
        <dbReference type="WBParaSite" id="ECPE_0001427401-mRNA-1"/>
    </source>
</evidence>
<name>A0A183B4U9_9TREM</name>
<gene>
    <name evidence="2" type="ORF">ECPE_LOCUS14234</name>
</gene>
<dbReference type="Proteomes" id="UP000272942">
    <property type="component" value="Unassembled WGS sequence"/>
</dbReference>
<feature type="region of interest" description="Disordered" evidence="1">
    <location>
        <begin position="402"/>
        <end position="453"/>
    </location>
</feature>
<dbReference type="WBParaSite" id="ECPE_0001427401-mRNA-1">
    <property type="protein sequence ID" value="ECPE_0001427401-mRNA-1"/>
    <property type="gene ID" value="ECPE_0001427401"/>
</dbReference>
<reference evidence="4" key="1">
    <citation type="submission" date="2016-06" db="UniProtKB">
        <authorList>
            <consortium name="WormBaseParasite"/>
        </authorList>
    </citation>
    <scope>IDENTIFICATION</scope>
</reference>
<feature type="region of interest" description="Disordered" evidence="1">
    <location>
        <begin position="86"/>
        <end position="110"/>
    </location>
</feature>
<evidence type="ECO:0000256" key="1">
    <source>
        <dbReference type="SAM" id="MobiDB-lite"/>
    </source>
</evidence>
<accession>A0A183B4U9</accession>
<dbReference type="EMBL" id="UZAN01057059">
    <property type="protein sequence ID" value="VDP91506.1"/>
    <property type="molecule type" value="Genomic_DNA"/>
</dbReference>